<evidence type="ECO:0000313" key="3">
    <source>
        <dbReference type="Proteomes" id="UP000292447"/>
    </source>
</evidence>
<gene>
    <name evidence="2" type="ORF">METSCH_A03480</name>
</gene>
<keyword evidence="3" id="KW-1185">Reference proteome</keyword>
<feature type="signal peptide" evidence="1">
    <location>
        <begin position="1"/>
        <end position="19"/>
    </location>
</feature>
<keyword evidence="1" id="KW-0732">Signal</keyword>
<sequence length="290" mass="32566">MRFLDVLITGLYALRSVYASPSSKEPSVTEVLEFTATPVAIEAIPTIPPEDPLENALSGLHMFAQPSHQDAARPQRFRNIRFVIPPLNTIRNPITIITDVGLLFWSLRTNNSLREDCNSRLQRLLFERLLWPDSPSEIQTTMGIDGLFRETYEALYNPEGLHSVLTEERRAELGLAATNLLNLRLPLITILHTNASRIDTLGLQLFVNYLRSMETSLDLPIHTNIPEERLVMDMLRGLRVILGRVSELIRNARPRTASSSETGSVRHTCLHESNAEEATCTLSAPINGHI</sequence>
<evidence type="ECO:0000313" key="2">
    <source>
        <dbReference type="EMBL" id="QBM85723.1"/>
    </source>
</evidence>
<accession>A0A4V1ADH4</accession>
<evidence type="ECO:0000256" key="1">
    <source>
        <dbReference type="SAM" id="SignalP"/>
    </source>
</evidence>
<protein>
    <submittedName>
        <fullName evidence="2">Uncharacterized protein</fullName>
    </submittedName>
</protein>
<proteinExistence type="predicted"/>
<reference evidence="3" key="1">
    <citation type="submission" date="2019-03" db="EMBL/GenBank/DDBJ databases">
        <title>Snf2 controls pulcherriminic acid biosynthesis and connects pigmentation and antifungal activity of the yeast Metschnikowia pulcherrima.</title>
        <authorList>
            <person name="Gore-Lloyd D."/>
            <person name="Sumann I."/>
            <person name="Brachmann A.O."/>
            <person name="Schneeberger K."/>
            <person name="Ortiz-Merino R.A."/>
            <person name="Moreno-Beltran M."/>
            <person name="Schlaefli M."/>
            <person name="Kirner P."/>
            <person name="Santos Kron A."/>
            <person name="Wolfe K.H."/>
            <person name="Piel J."/>
            <person name="Ahrens C.H."/>
            <person name="Henk D."/>
            <person name="Freimoser F.M."/>
        </authorList>
    </citation>
    <scope>NUCLEOTIDE SEQUENCE [LARGE SCALE GENOMIC DNA]</scope>
    <source>
        <strain evidence="3">APC 1.2</strain>
    </source>
</reference>
<dbReference type="Proteomes" id="UP000292447">
    <property type="component" value="Chromosome I"/>
</dbReference>
<dbReference type="EMBL" id="CP034456">
    <property type="protein sequence ID" value="QBM85723.1"/>
    <property type="molecule type" value="Genomic_DNA"/>
</dbReference>
<name>A0A4V1ADH4_9ASCO</name>
<feature type="chain" id="PRO_5020323362" evidence="1">
    <location>
        <begin position="20"/>
        <end position="290"/>
    </location>
</feature>
<dbReference type="AlphaFoldDB" id="A0A4V1ADH4"/>
<organism evidence="2 3">
    <name type="scientific">Metschnikowia aff. pulcherrima</name>
    <dbReference type="NCBI Taxonomy" id="2163413"/>
    <lineage>
        <taxon>Eukaryota</taxon>
        <taxon>Fungi</taxon>
        <taxon>Dikarya</taxon>
        <taxon>Ascomycota</taxon>
        <taxon>Saccharomycotina</taxon>
        <taxon>Pichiomycetes</taxon>
        <taxon>Metschnikowiaceae</taxon>
        <taxon>Metschnikowia</taxon>
    </lineage>
</organism>